<proteinExistence type="inferred from homology"/>
<gene>
    <name evidence="8" type="ORF">FFLO_00535</name>
</gene>
<dbReference type="Gene3D" id="1.10.287.660">
    <property type="entry name" value="Helix hairpin bin"/>
    <property type="match status" value="1"/>
</dbReference>
<dbReference type="FunFam" id="1.10.287.660:FF:000001">
    <property type="entry name" value="pre-mRNA-splicing factor ISY1 homolog"/>
    <property type="match status" value="1"/>
</dbReference>
<keyword evidence="6" id="KW-0539">Nucleus</keyword>
<accession>A0A8K0JS84</accession>
<evidence type="ECO:0000256" key="6">
    <source>
        <dbReference type="ARBA" id="ARBA00023242"/>
    </source>
</evidence>
<dbReference type="GO" id="GO:0071014">
    <property type="term" value="C:post-mRNA release spliceosomal complex"/>
    <property type="evidence" value="ECO:0007669"/>
    <property type="project" value="UniProtKB-ARBA"/>
</dbReference>
<dbReference type="InterPro" id="IPR009360">
    <property type="entry name" value="Isy1"/>
</dbReference>
<comment type="similarity">
    <text evidence="2">Belongs to the ISY1 family.</text>
</comment>
<evidence type="ECO:0000256" key="5">
    <source>
        <dbReference type="ARBA" id="ARBA00023187"/>
    </source>
</evidence>
<dbReference type="Pfam" id="PF06246">
    <property type="entry name" value="Isy1"/>
    <property type="match status" value="1"/>
</dbReference>
<evidence type="ECO:0000313" key="9">
    <source>
        <dbReference type="Proteomes" id="UP000812966"/>
    </source>
</evidence>
<comment type="caution">
    <text evidence="8">The sequence shown here is derived from an EMBL/GenBank/DDBJ whole genome shotgun (WGS) entry which is preliminary data.</text>
</comment>
<keyword evidence="5" id="KW-0508">mRNA splicing</keyword>
<protein>
    <recommendedName>
        <fullName evidence="10">Pre-mRNA-splicing factor ISY1</fullName>
    </recommendedName>
</protein>
<evidence type="ECO:0008006" key="10">
    <source>
        <dbReference type="Google" id="ProtNLM"/>
    </source>
</evidence>
<organism evidence="8 9">
    <name type="scientific">Filobasidium floriforme</name>
    <dbReference type="NCBI Taxonomy" id="5210"/>
    <lineage>
        <taxon>Eukaryota</taxon>
        <taxon>Fungi</taxon>
        <taxon>Dikarya</taxon>
        <taxon>Basidiomycota</taxon>
        <taxon>Agaricomycotina</taxon>
        <taxon>Tremellomycetes</taxon>
        <taxon>Filobasidiales</taxon>
        <taxon>Filobasidiaceae</taxon>
        <taxon>Filobasidium</taxon>
    </lineage>
</organism>
<evidence type="ECO:0000256" key="3">
    <source>
        <dbReference type="ARBA" id="ARBA00022664"/>
    </source>
</evidence>
<dbReference type="GO" id="GO:0000350">
    <property type="term" value="P:generation of catalytic spliceosome for second transesterification step"/>
    <property type="evidence" value="ECO:0007669"/>
    <property type="project" value="InterPro"/>
</dbReference>
<dbReference type="PANTHER" id="PTHR13021">
    <property type="entry name" value="PRE-MRNA-SPLICING FACTOR ISY1"/>
    <property type="match status" value="1"/>
</dbReference>
<dbReference type="GO" id="GO:0000974">
    <property type="term" value="C:Prp19 complex"/>
    <property type="evidence" value="ECO:0007669"/>
    <property type="project" value="UniProtKB-ARBA"/>
</dbReference>
<evidence type="ECO:0000256" key="4">
    <source>
        <dbReference type="ARBA" id="ARBA00022728"/>
    </source>
</evidence>
<feature type="region of interest" description="Disordered" evidence="7">
    <location>
        <begin position="195"/>
        <end position="261"/>
    </location>
</feature>
<reference evidence="8" key="1">
    <citation type="submission" date="2020-04" db="EMBL/GenBank/DDBJ databases">
        <title>Analysis of mating type loci in Filobasidium floriforme.</title>
        <authorList>
            <person name="Nowrousian M."/>
        </authorList>
    </citation>
    <scope>NUCLEOTIDE SEQUENCE</scope>
    <source>
        <strain evidence="8">CBS 6242</strain>
    </source>
</reference>
<evidence type="ECO:0000256" key="1">
    <source>
        <dbReference type="ARBA" id="ARBA00004123"/>
    </source>
</evidence>
<keyword evidence="4" id="KW-0747">Spliceosome</keyword>
<evidence type="ECO:0000256" key="7">
    <source>
        <dbReference type="SAM" id="MobiDB-lite"/>
    </source>
</evidence>
<dbReference type="SUPFAM" id="SSF140102">
    <property type="entry name" value="ISY1 domain-like"/>
    <property type="match status" value="1"/>
</dbReference>
<evidence type="ECO:0000256" key="2">
    <source>
        <dbReference type="ARBA" id="ARBA00007002"/>
    </source>
</evidence>
<comment type="subcellular location">
    <subcellularLocation>
        <location evidence="1">Nucleus</location>
    </subcellularLocation>
</comment>
<dbReference type="EMBL" id="JABELV010000006">
    <property type="protein sequence ID" value="KAG7571519.1"/>
    <property type="molecule type" value="Genomic_DNA"/>
</dbReference>
<dbReference type="InterPro" id="IPR029012">
    <property type="entry name" value="Helix_hairpin_bin_sf"/>
</dbReference>
<name>A0A8K0JS84_9TREE</name>
<keyword evidence="9" id="KW-1185">Reference proteome</keyword>
<dbReference type="Proteomes" id="UP000812966">
    <property type="component" value="Unassembled WGS sequence"/>
</dbReference>
<sequence length="308" mass="34453">MLFRFREAQAIEMGVARPKTDRRPRMASTVSSLKDCERWRGEIVRDISRKVSKIQDVGLTDYEIRDLNDEINKLMREKGHWERQIVTLGGANYRRARTAMVDDEGREVPGTRGYKYFGRAKDLPGVKELFQRGAVQETEESARHTAFQKFRNQGADYYGDVDEMDQELVKEEEAMERQDWDSACARLVDALELPEDTTVPPFPKANAPAAAASSTNAQKRKAADEDVEMAGTSTEGEGDKRTKLDGQSVEEGSESNGHADASTAAALASFFGVLDQASMEPPKQPNKEELEAILLDVRKRSLLAEYGV</sequence>
<keyword evidence="3" id="KW-0507">mRNA processing</keyword>
<evidence type="ECO:0000313" key="8">
    <source>
        <dbReference type="EMBL" id="KAG7571519.1"/>
    </source>
</evidence>
<dbReference type="AlphaFoldDB" id="A0A8K0JS84"/>
<dbReference type="InterPro" id="IPR037200">
    <property type="entry name" value="Isy1_sf"/>
</dbReference>